<accession>A0ABU6RNP6</accession>
<evidence type="ECO:0000313" key="2">
    <source>
        <dbReference type="EMBL" id="MED6125726.1"/>
    </source>
</evidence>
<feature type="compositionally biased region" description="Polar residues" evidence="1">
    <location>
        <begin position="163"/>
        <end position="184"/>
    </location>
</feature>
<proteinExistence type="predicted"/>
<organism evidence="2 3">
    <name type="scientific">Stylosanthes scabra</name>
    <dbReference type="NCBI Taxonomy" id="79078"/>
    <lineage>
        <taxon>Eukaryota</taxon>
        <taxon>Viridiplantae</taxon>
        <taxon>Streptophyta</taxon>
        <taxon>Embryophyta</taxon>
        <taxon>Tracheophyta</taxon>
        <taxon>Spermatophyta</taxon>
        <taxon>Magnoliopsida</taxon>
        <taxon>eudicotyledons</taxon>
        <taxon>Gunneridae</taxon>
        <taxon>Pentapetalae</taxon>
        <taxon>rosids</taxon>
        <taxon>fabids</taxon>
        <taxon>Fabales</taxon>
        <taxon>Fabaceae</taxon>
        <taxon>Papilionoideae</taxon>
        <taxon>50 kb inversion clade</taxon>
        <taxon>dalbergioids sensu lato</taxon>
        <taxon>Dalbergieae</taxon>
        <taxon>Pterocarpus clade</taxon>
        <taxon>Stylosanthes</taxon>
    </lineage>
</organism>
<name>A0ABU6RNP6_9FABA</name>
<keyword evidence="3" id="KW-1185">Reference proteome</keyword>
<comment type="caution">
    <text evidence="2">The sequence shown here is derived from an EMBL/GenBank/DDBJ whole genome shotgun (WGS) entry which is preliminary data.</text>
</comment>
<evidence type="ECO:0000256" key="1">
    <source>
        <dbReference type="SAM" id="MobiDB-lite"/>
    </source>
</evidence>
<feature type="region of interest" description="Disordered" evidence="1">
    <location>
        <begin position="1"/>
        <end position="21"/>
    </location>
</feature>
<reference evidence="2 3" key="1">
    <citation type="journal article" date="2023" name="Plants (Basel)">
        <title>Bridging the Gap: Combining Genomics and Transcriptomics Approaches to Understand Stylosanthes scabra, an Orphan Legume from the Brazilian Caatinga.</title>
        <authorList>
            <person name="Ferreira-Neto J.R.C."/>
            <person name="da Silva M.D."/>
            <person name="Binneck E."/>
            <person name="de Melo N.F."/>
            <person name="da Silva R.H."/>
            <person name="de Melo A.L.T.M."/>
            <person name="Pandolfi V."/>
            <person name="Bustamante F.O."/>
            <person name="Brasileiro-Vidal A.C."/>
            <person name="Benko-Iseppon A.M."/>
        </authorList>
    </citation>
    <scope>NUCLEOTIDE SEQUENCE [LARGE SCALE GENOMIC DNA]</scope>
    <source>
        <tissue evidence="2">Leaves</tissue>
    </source>
</reference>
<feature type="compositionally biased region" description="Low complexity" evidence="1">
    <location>
        <begin position="55"/>
        <end position="64"/>
    </location>
</feature>
<evidence type="ECO:0000313" key="3">
    <source>
        <dbReference type="Proteomes" id="UP001341840"/>
    </source>
</evidence>
<protein>
    <submittedName>
        <fullName evidence="2">Uncharacterized protein</fullName>
    </submittedName>
</protein>
<dbReference type="EMBL" id="JASCZI010031033">
    <property type="protein sequence ID" value="MED6125726.1"/>
    <property type="molecule type" value="Genomic_DNA"/>
</dbReference>
<gene>
    <name evidence="2" type="ORF">PIB30_071421</name>
</gene>
<dbReference type="Proteomes" id="UP001341840">
    <property type="component" value="Unassembled WGS sequence"/>
</dbReference>
<feature type="compositionally biased region" description="Low complexity" evidence="1">
    <location>
        <begin position="127"/>
        <end position="140"/>
    </location>
</feature>
<feature type="region of interest" description="Disordered" evidence="1">
    <location>
        <begin position="53"/>
        <end position="212"/>
    </location>
</feature>
<sequence>MKDMFLGTEEEEDREEDQENKKRYYDEFGFDDSRRSNSARLTQGWLEEARHVLASSSPNSSNSSRKQGGSVVGSPRFAASSSSSQGRNNVPLLMSLDRRDPLSRSARRNKGGENLGDEILSKSSSKHTPNSFTSPSSSPSSHDHGHGHGFNSIDPLCRRKSRFQSQTLNPNTTNSNLIQTPLHKSSSNLPPPNRNNQIQYGSSSSFSSDSLDNAKDSIINQTLYQPTSPEAYEVSKIFEVEAKLISPPSTSPDAKSKSKSKTELQGFRGKSKFFFARWFGFGS</sequence>
<feature type="compositionally biased region" description="Acidic residues" evidence="1">
    <location>
        <begin position="8"/>
        <end position="18"/>
    </location>
</feature>